<dbReference type="GO" id="GO:0008250">
    <property type="term" value="C:oligosaccharyltransferase complex"/>
    <property type="evidence" value="ECO:0007669"/>
    <property type="project" value="TreeGrafter"/>
</dbReference>
<sequence>MAVETCSTERSKGPNVLRVHSFKRSQGSGFSNQSINTTTMQLSTLFCLFLVSIASALPSPFPTDTALIYDSKITNLESYTSLLNYLREELRVPLQVLEFNSPELEIFKNGQRNFDNLIIFPTKARSIGSESNIHGLDLLNFFNDGGNVFTITSPTGVSETVRNYLNQIGIYPSPRNHELVDYFVGSNETSFKSIKLTAENVKLESNIISSVPEITYSGSAALLTNNNLLFPILQSPSTSFTKNSQESDEANNWTVGTQGYLAVGHQGLNNARGAWIGDASLLDDSQFSTFDKELLQWTFQMKNILRVTEVKHNHINGDTYAERPYKVKDELEYQITLQEFNGEQWSPVSFSDLQFEIKLISPYHRLNLSELSQDENSTTYGVTFKVPDRHGVYTLQTIYQRPGWSFVEEKEVLSIRHLANDEYPRSWDIPNSWVYITSSVVVFAAWIVFLIVFIYIKDGKIVDSKKQK</sequence>
<evidence type="ECO:0000256" key="5">
    <source>
        <dbReference type="ARBA" id="ARBA00022824"/>
    </source>
</evidence>
<keyword evidence="5 8" id="KW-0256">Endoplasmic reticulum</keyword>
<reference evidence="11" key="2">
    <citation type="submission" date="2021-01" db="EMBL/GenBank/DDBJ databases">
        <authorList>
            <person name="Schikora-Tamarit M.A."/>
        </authorList>
    </citation>
    <scope>NUCLEOTIDE SEQUENCE</scope>
    <source>
        <strain evidence="11">CBS2887</strain>
    </source>
</reference>
<feature type="transmembrane region" description="Helical" evidence="8">
    <location>
        <begin position="433"/>
        <end position="456"/>
    </location>
</feature>
<evidence type="ECO:0000256" key="2">
    <source>
        <dbReference type="ARBA" id="ARBA00004922"/>
    </source>
</evidence>
<dbReference type="AlphaFoldDB" id="A0A9P8Q5R4"/>
<evidence type="ECO:0000256" key="6">
    <source>
        <dbReference type="ARBA" id="ARBA00022989"/>
    </source>
</evidence>
<comment type="similarity">
    <text evidence="3 8">Belongs to the DDOST 48 kDa subunit family.</text>
</comment>
<dbReference type="Pfam" id="PF03345">
    <property type="entry name" value="OST48_N"/>
    <property type="match status" value="1"/>
</dbReference>
<evidence type="ECO:0000313" key="12">
    <source>
        <dbReference type="Proteomes" id="UP000774326"/>
    </source>
</evidence>
<dbReference type="Pfam" id="PF23358">
    <property type="entry name" value="OST48_MD"/>
    <property type="match status" value="1"/>
</dbReference>
<organism evidence="11 12">
    <name type="scientific">Wickerhamomyces pijperi</name>
    <name type="common">Yeast</name>
    <name type="synonym">Pichia pijperi</name>
    <dbReference type="NCBI Taxonomy" id="599730"/>
    <lineage>
        <taxon>Eukaryota</taxon>
        <taxon>Fungi</taxon>
        <taxon>Dikarya</taxon>
        <taxon>Ascomycota</taxon>
        <taxon>Saccharomycotina</taxon>
        <taxon>Saccharomycetes</taxon>
        <taxon>Phaffomycetales</taxon>
        <taxon>Wickerhamomycetaceae</taxon>
        <taxon>Wickerhamomyces</taxon>
    </lineage>
</organism>
<keyword evidence="6 8" id="KW-1133">Transmembrane helix</keyword>
<dbReference type="InterPro" id="IPR055459">
    <property type="entry name" value="OST48_MD"/>
</dbReference>
<comment type="function">
    <text evidence="8">Subunit of the oligosaccharyl transferase (OST) complex that catalyzes the initial transfer of a defined glycan (Glc(3)Man(9)GlcNAc(2) in eukaryotes) from the lipid carrier dolichol-pyrophosphate to an asparagine residue within an Asn-X-Ser/Thr consensus motif in nascent polypeptide chains, the first step in protein N-glycosylation. N-glycosylation occurs cotranslationally and the complex associates with the Sec61 complex at the channel-forming translocon complex that mediates protein translocation across the endoplasmic reticulum (ER).</text>
</comment>
<dbReference type="Proteomes" id="UP000774326">
    <property type="component" value="Unassembled WGS sequence"/>
</dbReference>
<keyword evidence="4 8" id="KW-0812">Transmembrane</keyword>
<accession>A0A9P8Q5R4</accession>
<evidence type="ECO:0000256" key="4">
    <source>
        <dbReference type="ARBA" id="ARBA00022692"/>
    </source>
</evidence>
<dbReference type="EMBL" id="JAEUBG010003112">
    <property type="protein sequence ID" value="KAH3683470.1"/>
    <property type="molecule type" value="Genomic_DNA"/>
</dbReference>
<dbReference type="OrthoDB" id="29105at2759"/>
<proteinExistence type="inferred from homology"/>
<dbReference type="InterPro" id="IPR005013">
    <property type="entry name" value="DDOST_48_kDa_subunit"/>
</dbReference>
<dbReference type="GO" id="GO:0018279">
    <property type="term" value="P:protein N-linked glycosylation via asparagine"/>
    <property type="evidence" value="ECO:0007669"/>
    <property type="project" value="UniProtKB-UniRule"/>
</dbReference>
<comment type="subcellular location">
    <subcellularLocation>
        <location evidence="8">Endoplasmic reticulum membrane</location>
        <topology evidence="8">Single-pass type I membrane protein</topology>
    </subcellularLocation>
    <subcellularLocation>
        <location evidence="1">Membrane</location>
        <topology evidence="1">Single-pass type I membrane protein</topology>
    </subcellularLocation>
</comment>
<dbReference type="InterPro" id="IPR055457">
    <property type="entry name" value="OST48_N"/>
</dbReference>
<evidence type="ECO:0000256" key="1">
    <source>
        <dbReference type="ARBA" id="ARBA00004479"/>
    </source>
</evidence>
<keyword evidence="12" id="KW-1185">Reference proteome</keyword>
<name>A0A9P8Q5R4_WICPI</name>
<dbReference type="PANTHER" id="PTHR10830:SF0">
    <property type="entry name" value="DOLICHYL-DIPHOSPHOOLIGOSACCHARIDE--PROTEIN GLYCOSYLTRANSFERASE 48 KDA SUBUNIT"/>
    <property type="match status" value="1"/>
</dbReference>
<evidence type="ECO:0000259" key="9">
    <source>
        <dbReference type="Pfam" id="PF03345"/>
    </source>
</evidence>
<feature type="domain" description="OST48 N-terminal" evidence="9">
    <location>
        <begin position="66"/>
        <end position="289"/>
    </location>
</feature>
<evidence type="ECO:0000313" key="11">
    <source>
        <dbReference type="EMBL" id="KAH3683470.1"/>
    </source>
</evidence>
<comment type="caution">
    <text evidence="11">The sequence shown here is derived from an EMBL/GenBank/DDBJ whole genome shotgun (WGS) entry which is preliminary data.</text>
</comment>
<comment type="subunit">
    <text evidence="8">Component of the oligosaccharyltransferase (OST) complex.</text>
</comment>
<evidence type="ECO:0000256" key="3">
    <source>
        <dbReference type="ARBA" id="ARBA00008743"/>
    </source>
</evidence>
<gene>
    <name evidence="11" type="ORF">WICPIJ_005554</name>
</gene>
<dbReference type="PANTHER" id="PTHR10830">
    <property type="entry name" value="DOLICHYL-DIPHOSPHOOLIGOSACCHARIDE--PROTEIN GLYCOSYLTRANSFERASE 48 KDA SUBUNIT"/>
    <property type="match status" value="1"/>
</dbReference>
<evidence type="ECO:0000256" key="8">
    <source>
        <dbReference type="RuleBase" id="RU361142"/>
    </source>
</evidence>
<evidence type="ECO:0000256" key="7">
    <source>
        <dbReference type="ARBA" id="ARBA00023136"/>
    </source>
</evidence>
<comment type="pathway">
    <text evidence="2 8">Protein modification; protein glycosylation.</text>
</comment>
<evidence type="ECO:0000259" key="10">
    <source>
        <dbReference type="Pfam" id="PF23358"/>
    </source>
</evidence>
<reference evidence="11" key="1">
    <citation type="journal article" date="2021" name="Open Biol.">
        <title>Shared evolutionary footprints suggest mitochondrial oxidative damage underlies multiple complex I losses in fungi.</title>
        <authorList>
            <person name="Schikora-Tamarit M.A."/>
            <person name="Marcet-Houben M."/>
            <person name="Nosek J."/>
            <person name="Gabaldon T."/>
        </authorList>
    </citation>
    <scope>NUCLEOTIDE SEQUENCE</scope>
    <source>
        <strain evidence="11">CBS2887</strain>
    </source>
</reference>
<feature type="domain" description="OST48 middle" evidence="10">
    <location>
        <begin position="316"/>
        <end position="456"/>
    </location>
</feature>
<protein>
    <recommendedName>
        <fullName evidence="8">Dolichyl-diphosphooligosaccharide--protein glycosyltransferase subunit WBP1</fullName>
        <shortName evidence="8">Oligosaccharyl transferase subunit WBP1</shortName>
    </recommendedName>
</protein>
<keyword evidence="7 8" id="KW-0472">Membrane</keyword>